<dbReference type="Proteomes" id="UP000288071">
    <property type="component" value="Unassembled WGS sequence"/>
</dbReference>
<evidence type="ECO:0000313" key="3">
    <source>
        <dbReference type="EMBL" id="RWR53853.1"/>
    </source>
</evidence>
<proteinExistence type="predicted"/>
<keyword evidence="4" id="KW-1185">Reference proteome</keyword>
<dbReference type="RefSeq" id="WP_128155121.1">
    <property type="nucleotide sequence ID" value="NZ_JBHSOM010000016.1"/>
</dbReference>
<evidence type="ECO:0000313" key="4">
    <source>
        <dbReference type="Proteomes" id="UP000288071"/>
    </source>
</evidence>
<name>A0A3S3NBV6_9RHOB</name>
<dbReference type="Pfam" id="PF09976">
    <property type="entry name" value="TPR_21"/>
    <property type="match status" value="1"/>
</dbReference>
<evidence type="ECO:0000256" key="1">
    <source>
        <dbReference type="SAM" id="Phobius"/>
    </source>
</evidence>
<dbReference type="AlphaFoldDB" id="A0A3S3NBV6"/>
<feature type="transmembrane region" description="Helical" evidence="1">
    <location>
        <begin position="27"/>
        <end position="45"/>
    </location>
</feature>
<keyword evidence="1" id="KW-1133">Transmembrane helix</keyword>
<dbReference type="EMBL" id="SAVA01000002">
    <property type="protein sequence ID" value="RWR53853.1"/>
    <property type="molecule type" value="Genomic_DNA"/>
</dbReference>
<evidence type="ECO:0000259" key="2">
    <source>
        <dbReference type="Pfam" id="PF09976"/>
    </source>
</evidence>
<protein>
    <submittedName>
        <fullName evidence="3">Tetratricopeptide repeat protein</fullName>
    </submittedName>
</protein>
<organism evidence="3 4">
    <name type="scientific">Paenirhodobacter huangdaonensis</name>
    <dbReference type="NCBI Taxonomy" id="2501515"/>
    <lineage>
        <taxon>Bacteria</taxon>
        <taxon>Pseudomonadati</taxon>
        <taxon>Pseudomonadota</taxon>
        <taxon>Alphaproteobacteria</taxon>
        <taxon>Rhodobacterales</taxon>
        <taxon>Rhodobacter group</taxon>
        <taxon>Paenirhodobacter</taxon>
    </lineage>
</organism>
<feature type="domain" description="Ancillary SecYEG translocon subunit/Cell division coordinator CpoB TPR" evidence="2">
    <location>
        <begin position="29"/>
        <end position="135"/>
    </location>
</feature>
<keyword evidence="1" id="KW-0472">Membrane</keyword>
<sequence length="218" mass="22600">MDQTDSFIEEVTEEVRRDRLFAAFRKYGWIGAVAIVAIVGGSAFTEWRSIRARDAAQAFGDSLLGAVQADDPGAALSEIQADGPRVGVAKLMSAAQAVQDGRADAALADLNAVAADATLPASLRDLARLKAVLIAGDTMTAEARRTELEALAQPGAPYRLMALEQLAVLALETGDTAAAIAKAREVLSDSAVTPGLQQRATELIVALGGDPAAETAAQ</sequence>
<comment type="caution">
    <text evidence="3">The sequence shown here is derived from an EMBL/GenBank/DDBJ whole genome shotgun (WGS) entry which is preliminary data.</text>
</comment>
<accession>A0A3S3NBV6</accession>
<reference evidence="4" key="1">
    <citation type="submission" date="2019-01" db="EMBL/GenBank/DDBJ databases">
        <title>Sinorhodobacter populi sp. nov. isolated from the symptomatic bark tissue of Populus euramericana canker.</title>
        <authorList>
            <person name="Li Y."/>
        </authorList>
    </citation>
    <scope>NUCLEOTIDE SEQUENCE [LARGE SCALE GENOMIC DNA]</scope>
    <source>
        <strain evidence="4">CGMCC 1.12963</strain>
    </source>
</reference>
<gene>
    <name evidence="3" type="ORF">EOW66_04340</name>
</gene>
<reference evidence="3 4" key="2">
    <citation type="submission" date="2019-01" db="EMBL/GenBank/DDBJ databases">
        <title>Sinorhodobacter populi sp. nov. isolated from the symptomatic bark tissue of Populus euramericana canker.</title>
        <authorList>
            <person name="Xu G."/>
        </authorList>
    </citation>
    <scope>NUCLEOTIDE SEQUENCE [LARGE SCALE GENOMIC DNA]</scope>
    <source>
        <strain evidence="3 4">CGMCC 1.12963</strain>
    </source>
</reference>
<keyword evidence="1" id="KW-0812">Transmembrane</keyword>
<dbReference type="InterPro" id="IPR018704">
    <property type="entry name" value="SecYEG/CpoB_TPR"/>
</dbReference>